<dbReference type="InterPro" id="IPR000731">
    <property type="entry name" value="SSD"/>
</dbReference>
<keyword evidence="3 6" id="KW-0812">Transmembrane</keyword>
<evidence type="ECO:0000256" key="3">
    <source>
        <dbReference type="ARBA" id="ARBA00022692"/>
    </source>
</evidence>
<dbReference type="Proteomes" id="UP000006023">
    <property type="component" value="Unassembled WGS sequence"/>
</dbReference>
<feature type="transmembrane region" description="Helical" evidence="6">
    <location>
        <begin position="221"/>
        <end position="239"/>
    </location>
</feature>
<dbReference type="SUPFAM" id="SSF82866">
    <property type="entry name" value="Multidrug efflux transporter AcrB transmembrane domain"/>
    <property type="match status" value="2"/>
</dbReference>
<feature type="transmembrane region" description="Helical" evidence="6">
    <location>
        <begin position="40"/>
        <end position="60"/>
    </location>
</feature>
<protein>
    <recommendedName>
        <fullName evidence="7">SSD domain-containing protein</fullName>
    </recommendedName>
</protein>
<sequence length="736" mass="76473">MTGGLLQVGYKRSPSGVGDAVGMKTTLLYRLGHLSARHPVRALLGCLGALVVLLAVSTTFGGETQENWDVTGVPSQHGVELLREHQPGVGDAFSRVVVHSGDGALTGAETADLRTRLEAMPHVVSVSEPRLSDDRDTAVITVGYDVPVTHKDLMGNDKPLNEAVADARAAGLTVEMNGAVPETAAAPVEGYAEIIGVVLALLIMVLAFGSVVAAGLPIVSAIVGVVATSAGVTLLAAAMKVSPNAPMVASMVGLGVGIDYALLVVNRHVENLRDGHIVVESAARSVATAGRSAVIAATTVLVSLMGLRLAGLPTYSSFGFATAIAVVAMLAATLVVVPALCALAGKRLSPRKERKTDAAPVAATETFIGRWAAAVGRRPLVAALLAVIVMVTLAAPAVAMRTWPSDASAQSSELTTRRAYDLLAEEFGPGANAEVLIVTENTGPGKADPAAVASALDRISYEHGVVSVSPLMPSPDKAIGVAQVTIAYGPSAEQTGDVLAAIRDQLPDGAVLTGETAYYNDISDMLAVRLWVVIGFVVAASVILLTIVFRSVIIPVKAAIMNLLSVAAAYGVITAVFQWGWGSSLLGVDQPVAVSSWVPILIFAILFGLSMDYEVFLLSRIREEWLATGDPRGSVISGLAKTGRVITVAAAVMVAVFLSFSTETDIMLKMAGLGMAVAVFLDATVVRMVLVPATMSLLGRYNWWLPAWLDRILPTIDLEAAEEDPDASPELVPTAV</sequence>
<dbReference type="PANTHER" id="PTHR33406">
    <property type="entry name" value="MEMBRANE PROTEIN MJ1562-RELATED"/>
    <property type="match status" value="1"/>
</dbReference>
<feature type="transmembrane region" description="Helical" evidence="6">
    <location>
        <begin position="318"/>
        <end position="345"/>
    </location>
</feature>
<name>G7GVL1_9ACTN</name>
<evidence type="ECO:0000256" key="2">
    <source>
        <dbReference type="ARBA" id="ARBA00022475"/>
    </source>
</evidence>
<dbReference type="InterPro" id="IPR050545">
    <property type="entry name" value="Mycobact_MmpL"/>
</dbReference>
<feature type="transmembrane region" description="Helical" evidence="6">
    <location>
        <begin position="528"/>
        <end position="549"/>
    </location>
</feature>
<dbReference type="InterPro" id="IPR004869">
    <property type="entry name" value="MMPL_dom"/>
</dbReference>
<evidence type="ECO:0000313" key="9">
    <source>
        <dbReference type="Proteomes" id="UP000006023"/>
    </source>
</evidence>
<proteinExistence type="predicted"/>
<evidence type="ECO:0000259" key="7">
    <source>
        <dbReference type="PROSITE" id="PS50156"/>
    </source>
</evidence>
<gene>
    <name evidence="8" type="ORF">GOAMR_70_00290</name>
</gene>
<keyword evidence="9" id="KW-1185">Reference proteome</keyword>
<feature type="transmembrane region" description="Helical" evidence="6">
    <location>
        <begin position="286"/>
        <end position="306"/>
    </location>
</feature>
<feature type="transmembrane region" description="Helical" evidence="6">
    <location>
        <begin position="245"/>
        <end position="265"/>
    </location>
</feature>
<dbReference type="PROSITE" id="PS50156">
    <property type="entry name" value="SSD"/>
    <property type="match status" value="1"/>
</dbReference>
<feature type="transmembrane region" description="Helical" evidence="6">
    <location>
        <begin position="642"/>
        <end position="660"/>
    </location>
</feature>
<dbReference type="STRING" id="1075090.GOAMR_70_00290"/>
<keyword evidence="2" id="KW-1003">Cell membrane</keyword>
<dbReference type="AlphaFoldDB" id="G7GVL1"/>
<comment type="caution">
    <text evidence="8">The sequence shown here is derived from an EMBL/GenBank/DDBJ whole genome shotgun (WGS) entry which is preliminary data.</text>
</comment>
<dbReference type="PANTHER" id="PTHR33406:SF13">
    <property type="entry name" value="MEMBRANE PROTEIN YDFJ"/>
    <property type="match status" value="1"/>
</dbReference>
<evidence type="ECO:0000256" key="5">
    <source>
        <dbReference type="ARBA" id="ARBA00023136"/>
    </source>
</evidence>
<keyword evidence="4 6" id="KW-1133">Transmembrane helix</keyword>
<feature type="transmembrane region" description="Helical" evidence="6">
    <location>
        <begin position="666"/>
        <end position="690"/>
    </location>
</feature>
<accession>G7GVL1</accession>
<dbReference type="EMBL" id="BAED01000070">
    <property type="protein sequence ID" value="GAB07636.1"/>
    <property type="molecule type" value="Genomic_DNA"/>
</dbReference>
<evidence type="ECO:0000256" key="4">
    <source>
        <dbReference type="ARBA" id="ARBA00022989"/>
    </source>
</evidence>
<dbReference type="eggNOG" id="COG2409">
    <property type="taxonomic scope" value="Bacteria"/>
</dbReference>
<feature type="transmembrane region" description="Helical" evidence="6">
    <location>
        <begin position="600"/>
        <end position="621"/>
    </location>
</feature>
<evidence type="ECO:0000256" key="6">
    <source>
        <dbReference type="SAM" id="Phobius"/>
    </source>
</evidence>
<feature type="domain" description="SSD" evidence="7">
    <location>
        <begin position="194"/>
        <end position="343"/>
    </location>
</feature>
<reference evidence="8 9" key="1">
    <citation type="submission" date="2011-11" db="EMBL/GenBank/DDBJ databases">
        <title>Whole genome shotgun sequence of Gordonia amarae NBRC 15530.</title>
        <authorList>
            <person name="Takarada H."/>
            <person name="Hosoyama A."/>
            <person name="Tsuchikane K."/>
            <person name="Katsumata H."/>
            <person name="Yamazaki S."/>
            <person name="Fujita N."/>
        </authorList>
    </citation>
    <scope>NUCLEOTIDE SEQUENCE [LARGE SCALE GENOMIC DNA]</scope>
    <source>
        <strain evidence="8 9">NBRC 15530</strain>
    </source>
</reference>
<dbReference type="Gene3D" id="1.20.1640.10">
    <property type="entry name" value="Multidrug efflux transporter AcrB transmembrane domain"/>
    <property type="match status" value="2"/>
</dbReference>
<dbReference type="GO" id="GO:0005886">
    <property type="term" value="C:plasma membrane"/>
    <property type="evidence" value="ECO:0007669"/>
    <property type="project" value="UniProtKB-SubCell"/>
</dbReference>
<feature type="transmembrane region" description="Helical" evidence="6">
    <location>
        <begin position="194"/>
        <end position="214"/>
    </location>
</feature>
<feature type="transmembrane region" description="Helical" evidence="6">
    <location>
        <begin position="561"/>
        <end position="580"/>
    </location>
</feature>
<comment type="subcellular location">
    <subcellularLocation>
        <location evidence="1">Cell membrane</location>
        <topology evidence="1">Multi-pass membrane protein</topology>
    </subcellularLocation>
</comment>
<dbReference type="Pfam" id="PF03176">
    <property type="entry name" value="MMPL"/>
    <property type="match status" value="2"/>
</dbReference>
<evidence type="ECO:0000256" key="1">
    <source>
        <dbReference type="ARBA" id="ARBA00004651"/>
    </source>
</evidence>
<evidence type="ECO:0000313" key="8">
    <source>
        <dbReference type="EMBL" id="GAB07636.1"/>
    </source>
</evidence>
<feature type="transmembrane region" description="Helical" evidence="6">
    <location>
        <begin position="380"/>
        <end position="399"/>
    </location>
</feature>
<keyword evidence="5 6" id="KW-0472">Membrane</keyword>
<organism evidence="8 9">
    <name type="scientific">Gordonia amarae NBRC 15530</name>
    <dbReference type="NCBI Taxonomy" id="1075090"/>
    <lineage>
        <taxon>Bacteria</taxon>
        <taxon>Bacillati</taxon>
        <taxon>Actinomycetota</taxon>
        <taxon>Actinomycetes</taxon>
        <taxon>Mycobacteriales</taxon>
        <taxon>Gordoniaceae</taxon>
        <taxon>Gordonia</taxon>
    </lineage>
</organism>